<accession>A0AAD6S125</accession>
<feature type="region of interest" description="Disordered" evidence="1">
    <location>
        <begin position="1"/>
        <end position="20"/>
    </location>
</feature>
<evidence type="ECO:0000313" key="2">
    <source>
        <dbReference type="EMBL" id="KAJ7018975.1"/>
    </source>
</evidence>
<organism evidence="2 3">
    <name type="scientific">Mycena alexandri</name>
    <dbReference type="NCBI Taxonomy" id="1745969"/>
    <lineage>
        <taxon>Eukaryota</taxon>
        <taxon>Fungi</taxon>
        <taxon>Dikarya</taxon>
        <taxon>Basidiomycota</taxon>
        <taxon>Agaricomycotina</taxon>
        <taxon>Agaricomycetes</taxon>
        <taxon>Agaricomycetidae</taxon>
        <taxon>Agaricales</taxon>
        <taxon>Marasmiineae</taxon>
        <taxon>Mycenaceae</taxon>
        <taxon>Mycena</taxon>
    </lineage>
</organism>
<reference evidence="2" key="1">
    <citation type="submission" date="2023-03" db="EMBL/GenBank/DDBJ databases">
        <title>Massive genome expansion in bonnet fungi (Mycena s.s.) driven by repeated elements and novel gene families across ecological guilds.</title>
        <authorList>
            <consortium name="Lawrence Berkeley National Laboratory"/>
            <person name="Harder C.B."/>
            <person name="Miyauchi S."/>
            <person name="Viragh M."/>
            <person name="Kuo A."/>
            <person name="Thoen E."/>
            <person name="Andreopoulos B."/>
            <person name="Lu D."/>
            <person name="Skrede I."/>
            <person name="Drula E."/>
            <person name="Henrissat B."/>
            <person name="Morin E."/>
            <person name="Kohler A."/>
            <person name="Barry K."/>
            <person name="LaButti K."/>
            <person name="Morin E."/>
            <person name="Salamov A."/>
            <person name="Lipzen A."/>
            <person name="Mereny Z."/>
            <person name="Hegedus B."/>
            <person name="Baldrian P."/>
            <person name="Stursova M."/>
            <person name="Weitz H."/>
            <person name="Taylor A."/>
            <person name="Grigoriev I.V."/>
            <person name="Nagy L.G."/>
            <person name="Martin F."/>
            <person name="Kauserud H."/>
        </authorList>
    </citation>
    <scope>NUCLEOTIDE SEQUENCE</scope>
    <source>
        <strain evidence="2">CBHHK200</strain>
    </source>
</reference>
<keyword evidence="3" id="KW-1185">Reference proteome</keyword>
<gene>
    <name evidence="2" type="ORF">C8F04DRAFT_1276836</name>
</gene>
<evidence type="ECO:0000256" key="1">
    <source>
        <dbReference type="SAM" id="MobiDB-lite"/>
    </source>
</evidence>
<dbReference type="AlphaFoldDB" id="A0AAD6S125"/>
<evidence type="ECO:0000313" key="3">
    <source>
        <dbReference type="Proteomes" id="UP001218188"/>
    </source>
</evidence>
<dbReference type="Proteomes" id="UP001218188">
    <property type="component" value="Unassembled WGS sequence"/>
</dbReference>
<comment type="caution">
    <text evidence="2">The sequence shown here is derived from an EMBL/GenBank/DDBJ whole genome shotgun (WGS) entry which is preliminary data.</text>
</comment>
<dbReference type="EMBL" id="JARJCM010000312">
    <property type="protein sequence ID" value="KAJ7018975.1"/>
    <property type="molecule type" value="Genomic_DNA"/>
</dbReference>
<name>A0AAD6S125_9AGAR</name>
<sequence>MKDGKTDQMDNSSNGGDGIPVESVHKCGSFVPDGLKVTGIFRSKVNNLGFRKVQTITLIVEDVFLATFNILVPDDEVDGPGQSIISGAPPSSASTIFVVPDWGTLPTWHISVFFDPHLIRSAVYGLLSVSIDTQHLLVPKDANHDRTLTLPYDAYYGSNIQIGTYIYAPGLRMVPTIAITVGLPAESGLSIPR</sequence>
<proteinExistence type="predicted"/>
<protein>
    <submittedName>
        <fullName evidence="2">Uncharacterized protein</fullName>
    </submittedName>
</protein>